<sequence>MSRWENTLREDRYRHEKKNPSFSSSLLDKIYRSIDDGSPRNREDSMFYNDAMPKKQSRSGVKSSRAVEEDEMASLRRACLIEKWMEKKVNQKVGVQRRQHLGELDRKLDRDHDRDLDALFFSSTSSSSDSSSGGFSSSDAESMLGSKSRSSCFAPPWPKAVRTSVSSRSVKTEEKTERKQREVHMFDDYHYSCSSEPTPKLDEGIIKSKSRALKIYNNLRKVKQPLSPGGRVANFLNSIFTAGQTKKTKSTSSIGGYEEASVERKLKSGQDSTCSSASSFSRSCLSKNSPSTREKLRNGVKRSVHFYPVSVIVDEDCRPCGQKCLYEGEDQTLMPVTVPTAWKIGRSPGRKAEEELKLQALEKSRRVKEAGREVLRDSHRNQVKSELVNRDYRDRHDGDDDDAASCSSSDLFELDHLAVIGKERYLEELPVYETTHVRTNRAIANGLIM</sequence>
<evidence type="ECO:0000256" key="3">
    <source>
        <dbReference type="ARBA" id="ARBA00010067"/>
    </source>
</evidence>
<evidence type="ECO:0000256" key="2">
    <source>
        <dbReference type="ARBA" id="ARBA00004236"/>
    </source>
</evidence>
<feature type="compositionally biased region" description="Low complexity" evidence="8">
    <location>
        <begin position="272"/>
        <end position="286"/>
    </location>
</feature>
<evidence type="ECO:0000313" key="9">
    <source>
        <dbReference type="EMBL" id="RXH91474.1"/>
    </source>
</evidence>
<feature type="compositionally biased region" description="Basic and acidic residues" evidence="8">
    <location>
        <begin position="1"/>
        <end position="14"/>
    </location>
</feature>
<accession>A0A498JBJ2</accession>
<evidence type="ECO:0000256" key="8">
    <source>
        <dbReference type="SAM" id="MobiDB-lite"/>
    </source>
</evidence>
<dbReference type="PANTHER" id="PTHR33541">
    <property type="entry name" value="PROTEIN BIG GRAIN 1-LIKE A-RELATED"/>
    <property type="match status" value="1"/>
</dbReference>
<keyword evidence="4" id="KW-0813">Transport</keyword>
<feature type="region of interest" description="Disordered" evidence="8">
    <location>
        <begin position="385"/>
        <end position="405"/>
    </location>
</feature>
<dbReference type="AlphaFoldDB" id="A0A498JBJ2"/>
<comment type="subcellular location">
    <subcellularLocation>
        <location evidence="2">Cell membrane</location>
    </subcellularLocation>
</comment>
<feature type="region of interest" description="Disordered" evidence="8">
    <location>
        <begin position="268"/>
        <end position="296"/>
    </location>
</feature>
<keyword evidence="7" id="KW-0927">Auxin signaling pathway</keyword>
<comment type="function">
    <text evidence="1">Involved in auxin transport. Regulator of the auxin signaling pathway.</text>
</comment>
<reference evidence="9 10" key="1">
    <citation type="submission" date="2018-10" db="EMBL/GenBank/DDBJ databases">
        <title>A high-quality apple genome assembly.</title>
        <authorList>
            <person name="Hu J."/>
        </authorList>
    </citation>
    <scope>NUCLEOTIDE SEQUENCE [LARGE SCALE GENOMIC DNA]</scope>
    <source>
        <strain evidence="10">cv. HFTH1</strain>
        <tissue evidence="9">Young leaf</tissue>
    </source>
</reference>
<dbReference type="GO" id="GO:0009734">
    <property type="term" value="P:auxin-activated signaling pathway"/>
    <property type="evidence" value="ECO:0007669"/>
    <property type="project" value="UniProtKB-KW"/>
</dbReference>
<feature type="compositionally biased region" description="Basic and acidic residues" evidence="8">
    <location>
        <begin position="33"/>
        <end position="45"/>
    </location>
</feature>
<dbReference type="EMBL" id="RDQH01000334">
    <property type="protein sequence ID" value="RXH91474.1"/>
    <property type="molecule type" value="Genomic_DNA"/>
</dbReference>
<evidence type="ECO:0000256" key="7">
    <source>
        <dbReference type="ARBA" id="ARBA00023294"/>
    </source>
</evidence>
<comment type="caution">
    <text evidence="9">The sequence shown here is derived from an EMBL/GenBank/DDBJ whole genome shotgun (WGS) entry which is preliminary data.</text>
</comment>
<feature type="region of interest" description="Disordered" evidence="8">
    <location>
        <begin position="1"/>
        <end position="21"/>
    </location>
</feature>
<feature type="region of interest" description="Disordered" evidence="8">
    <location>
        <begin position="33"/>
        <end position="68"/>
    </location>
</feature>
<dbReference type="GO" id="GO:0005886">
    <property type="term" value="C:plasma membrane"/>
    <property type="evidence" value="ECO:0007669"/>
    <property type="project" value="UniProtKB-SubCell"/>
</dbReference>
<organism evidence="9 10">
    <name type="scientific">Malus domestica</name>
    <name type="common">Apple</name>
    <name type="synonym">Pyrus malus</name>
    <dbReference type="NCBI Taxonomy" id="3750"/>
    <lineage>
        <taxon>Eukaryota</taxon>
        <taxon>Viridiplantae</taxon>
        <taxon>Streptophyta</taxon>
        <taxon>Embryophyta</taxon>
        <taxon>Tracheophyta</taxon>
        <taxon>Spermatophyta</taxon>
        <taxon>Magnoliopsida</taxon>
        <taxon>eudicotyledons</taxon>
        <taxon>Gunneridae</taxon>
        <taxon>Pentapetalae</taxon>
        <taxon>rosids</taxon>
        <taxon>fabids</taxon>
        <taxon>Rosales</taxon>
        <taxon>Rosaceae</taxon>
        <taxon>Amygdaloideae</taxon>
        <taxon>Maleae</taxon>
        <taxon>Malus</taxon>
    </lineage>
</organism>
<evidence type="ECO:0000256" key="5">
    <source>
        <dbReference type="ARBA" id="ARBA00022475"/>
    </source>
</evidence>
<keyword evidence="10" id="KW-1185">Reference proteome</keyword>
<feature type="region of interest" description="Disordered" evidence="8">
    <location>
        <begin position="147"/>
        <end position="179"/>
    </location>
</feature>
<dbReference type="Proteomes" id="UP000290289">
    <property type="component" value="Chromosome 8"/>
</dbReference>
<keyword evidence="5" id="KW-1003">Cell membrane</keyword>
<evidence type="ECO:0000313" key="10">
    <source>
        <dbReference type="Proteomes" id="UP000290289"/>
    </source>
</evidence>
<comment type="similarity">
    <text evidence="3">Belongs to the BIG GRAIN 1 (BG1) plant protein family.</text>
</comment>
<evidence type="ECO:0008006" key="11">
    <source>
        <dbReference type="Google" id="ProtNLM"/>
    </source>
</evidence>
<name>A0A498JBJ2_MALDO</name>
<evidence type="ECO:0000256" key="1">
    <source>
        <dbReference type="ARBA" id="ARBA00002281"/>
    </source>
</evidence>
<proteinExistence type="inferred from homology"/>
<dbReference type="InterPro" id="IPR039621">
    <property type="entry name" value="BG1-like"/>
</dbReference>
<dbReference type="PANTHER" id="PTHR33541:SF12">
    <property type="entry name" value="PROTEIN BIG GRAIN 1-LIKE A"/>
    <property type="match status" value="1"/>
</dbReference>
<feature type="compositionally biased region" description="Basic and acidic residues" evidence="8">
    <location>
        <begin position="170"/>
        <end position="179"/>
    </location>
</feature>
<gene>
    <name evidence="9" type="ORF">DVH24_020497</name>
</gene>
<evidence type="ECO:0000256" key="4">
    <source>
        <dbReference type="ARBA" id="ARBA00022448"/>
    </source>
</evidence>
<feature type="compositionally biased region" description="Basic and acidic residues" evidence="8">
    <location>
        <begin position="387"/>
        <end position="398"/>
    </location>
</feature>
<evidence type="ECO:0000256" key="6">
    <source>
        <dbReference type="ARBA" id="ARBA00023136"/>
    </source>
</evidence>
<protein>
    <recommendedName>
        <fullName evidence="11">Protein BIG GRAIN 1-like A</fullName>
    </recommendedName>
</protein>
<keyword evidence="6" id="KW-0472">Membrane</keyword>